<dbReference type="PANTHER" id="PTHR45288">
    <property type="entry name" value="THIOREDOXIN FAMILY PROTEIN"/>
    <property type="match status" value="1"/>
</dbReference>
<sequence length="350" mass="38799">MFRFGCIRVLAAICLYSWQAHGLASFNKRLGTTHHNDVHSTFQLNLLGNNNLLDTLFSSFDSKTQQWPKVEAPPNFVVPEPRPLTITDSTNLGGFISSSAGLALRLATGAFVLGWKVDTIFAPDDGKYALQLGPLRIRDSSSVLDLASPPVETIILYDNESSSTCKRVREMMNLLDITYECRPVFGPEIDNLPRIDDPNLGETISGDDEIIEHLLKQYGPASSLYDLKALWPITFKEFSLATSQLAIMLRGNTGAMQQTNARPGNSKMKPIQLWAYECSPFVRPVKEKLSSLGLPHVVVSCSRGSKNRDKMLEKVGGFQVPFIVDDNTGIEMFEGAEIVDYLEAVYTESD</sequence>
<dbReference type="SUPFAM" id="SSF52833">
    <property type="entry name" value="Thioredoxin-like"/>
    <property type="match status" value="2"/>
</dbReference>
<dbReference type="Pfam" id="PF13417">
    <property type="entry name" value="GST_N_3"/>
    <property type="match status" value="1"/>
</dbReference>
<protein>
    <recommendedName>
        <fullName evidence="2">GST N-terminal domain-containing protein</fullName>
    </recommendedName>
</protein>
<name>A0ABD3MGW6_9STRA</name>
<feature type="signal peptide" evidence="1">
    <location>
        <begin position="1"/>
        <end position="22"/>
    </location>
</feature>
<proteinExistence type="predicted"/>
<gene>
    <name evidence="3" type="ORF">ACHAWU_000969</name>
</gene>
<comment type="caution">
    <text evidence="3">The sequence shown here is derived from an EMBL/GenBank/DDBJ whole genome shotgun (WGS) entry which is preliminary data.</text>
</comment>
<dbReference type="InterPro" id="IPR036249">
    <property type="entry name" value="Thioredoxin-like_sf"/>
</dbReference>
<evidence type="ECO:0000256" key="1">
    <source>
        <dbReference type="SAM" id="SignalP"/>
    </source>
</evidence>
<accession>A0ABD3MGW6</accession>
<dbReference type="Gene3D" id="3.40.30.10">
    <property type="entry name" value="Glutaredoxin"/>
    <property type="match status" value="1"/>
</dbReference>
<feature type="chain" id="PRO_5044753982" description="GST N-terminal domain-containing protein" evidence="1">
    <location>
        <begin position="23"/>
        <end position="350"/>
    </location>
</feature>
<keyword evidence="1" id="KW-0732">Signal</keyword>
<organism evidence="3 4">
    <name type="scientific">Discostella pseudostelligera</name>
    <dbReference type="NCBI Taxonomy" id="259834"/>
    <lineage>
        <taxon>Eukaryota</taxon>
        <taxon>Sar</taxon>
        <taxon>Stramenopiles</taxon>
        <taxon>Ochrophyta</taxon>
        <taxon>Bacillariophyta</taxon>
        <taxon>Coscinodiscophyceae</taxon>
        <taxon>Thalassiosirophycidae</taxon>
        <taxon>Stephanodiscales</taxon>
        <taxon>Stephanodiscaceae</taxon>
        <taxon>Discostella</taxon>
    </lineage>
</organism>
<evidence type="ECO:0000259" key="2">
    <source>
        <dbReference type="Pfam" id="PF13417"/>
    </source>
</evidence>
<feature type="domain" description="GST N-terminal" evidence="2">
    <location>
        <begin position="274"/>
        <end position="348"/>
    </location>
</feature>
<evidence type="ECO:0000313" key="4">
    <source>
        <dbReference type="Proteomes" id="UP001530293"/>
    </source>
</evidence>
<dbReference type="EMBL" id="JALLBG020000130">
    <property type="protein sequence ID" value="KAL3762822.1"/>
    <property type="molecule type" value="Genomic_DNA"/>
</dbReference>
<dbReference type="Proteomes" id="UP001530293">
    <property type="component" value="Unassembled WGS sequence"/>
</dbReference>
<keyword evidence="4" id="KW-1185">Reference proteome</keyword>
<dbReference type="PANTHER" id="PTHR45288:SF1">
    <property type="entry name" value="THIOREDOXIN FAMILY PROTEIN"/>
    <property type="match status" value="1"/>
</dbReference>
<dbReference type="InterPro" id="IPR004045">
    <property type="entry name" value="Glutathione_S-Trfase_N"/>
</dbReference>
<reference evidence="3 4" key="1">
    <citation type="submission" date="2024-10" db="EMBL/GenBank/DDBJ databases">
        <title>Updated reference genomes for cyclostephanoid diatoms.</title>
        <authorList>
            <person name="Roberts W.R."/>
            <person name="Alverson A.J."/>
        </authorList>
    </citation>
    <scope>NUCLEOTIDE SEQUENCE [LARGE SCALE GENOMIC DNA]</scope>
    <source>
        <strain evidence="3 4">AJA232-27</strain>
    </source>
</reference>
<evidence type="ECO:0000313" key="3">
    <source>
        <dbReference type="EMBL" id="KAL3762822.1"/>
    </source>
</evidence>
<dbReference type="AlphaFoldDB" id="A0ABD3MGW6"/>